<dbReference type="PANTHER" id="PTHR43004">
    <property type="entry name" value="TRK SYSTEM POTASSIUM UPTAKE PROTEIN"/>
    <property type="match status" value="1"/>
</dbReference>
<reference evidence="4 5" key="1">
    <citation type="submission" date="2015-07" db="EMBL/GenBank/DDBJ databases">
        <title>High-quality draft genome sequence of Oceanobacillus caeni HM6, a bacillus isolated from a human feces.</title>
        <authorList>
            <person name="Kumar J."/>
            <person name="Verma M.K."/>
            <person name="Pandey R."/>
            <person name="Bhambi M."/>
            <person name="Chauhan N."/>
        </authorList>
    </citation>
    <scope>NUCLEOTIDE SEQUENCE [LARGE SCALE GENOMIC DNA]</scope>
    <source>
        <strain evidence="4 5">HM6</strain>
    </source>
</reference>
<dbReference type="PANTHER" id="PTHR43004:SF3">
    <property type="entry name" value="P-HYDROXYBENZOATE HYDROXYLASE"/>
    <property type="match status" value="1"/>
</dbReference>
<keyword evidence="5" id="KW-1185">Reference proteome</keyword>
<keyword evidence="4" id="KW-0560">Oxidoreductase</keyword>
<dbReference type="PRINTS" id="PR00420">
    <property type="entry name" value="RNGMNOXGNASE"/>
</dbReference>
<feature type="domain" description="FAD-binding" evidence="3">
    <location>
        <begin position="2"/>
        <end position="341"/>
    </location>
</feature>
<comment type="caution">
    <text evidence="4">The sequence shown here is derived from an EMBL/GenBank/DDBJ whole genome shotgun (WGS) entry which is preliminary data.</text>
</comment>
<dbReference type="SUPFAM" id="SSF54373">
    <property type="entry name" value="FAD-linked reductases, C-terminal domain"/>
    <property type="match status" value="1"/>
</dbReference>
<keyword evidence="1" id="KW-0285">Flavoprotein</keyword>
<dbReference type="EMBL" id="LGTK01000032">
    <property type="protein sequence ID" value="KPH74383.1"/>
    <property type="molecule type" value="Genomic_DNA"/>
</dbReference>
<dbReference type="InterPro" id="IPR002938">
    <property type="entry name" value="FAD-bd"/>
</dbReference>
<evidence type="ECO:0000313" key="4">
    <source>
        <dbReference type="EMBL" id="KPH74383.1"/>
    </source>
</evidence>
<name>A0ABR5MII6_9BACI</name>
<dbReference type="SUPFAM" id="SSF51905">
    <property type="entry name" value="FAD/NAD(P)-binding domain"/>
    <property type="match status" value="1"/>
</dbReference>
<dbReference type="Gene3D" id="3.50.50.60">
    <property type="entry name" value="FAD/NAD(P)-binding domain"/>
    <property type="match status" value="1"/>
</dbReference>
<evidence type="ECO:0000259" key="3">
    <source>
        <dbReference type="Pfam" id="PF01494"/>
    </source>
</evidence>
<evidence type="ECO:0000256" key="2">
    <source>
        <dbReference type="ARBA" id="ARBA00022827"/>
    </source>
</evidence>
<accession>A0ABR5MII6</accession>
<evidence type="ECO:0000256" key="1">
    <source>
        <dbReference type="ARBA" id="ARBA00022630"/>
    </source>
</evidence>
<dbReference type="InterPro" id="IPR036188">
    <property type="entry name" value="FAD/NAD-bd_sf"/>
</dbReference>
<dbReference type="EC" id="1.14.13.2" evidence="4"/>
<proteinExistence type="predicted"/>
<dbReference type="Gene3D" id="3.30.9.10">
    <property type="entry name" value="D-Amino Acid Oxidase, subunit A, domain 2"/>
    <property type="match status" value="1"/>
</dbReference>
<dbReference type="Pfam" id="PF01494">
    <property type="entry name" value="FAD_binding_3"/>
    <property type="match status" value="1"/>
</dbReference>
<dbReference type="GO" id="GO:0018659">
    <property type="term" value="F:4-hydroxybenzoate 3-monooxygenase activity"/>
    <property type="evidence" value="ECO:0007669"/>
    <property type="project" value="UniProtKB-EC"/>
</dbReference>
<evidence type="ECO:0000313" key="5">
    <source>
        <dbReference type="Proteomes" id="UP000037854"/>
    </source>
</evidence>
<gene>
    <name evidence="4" type="ORF">AFL42_10305</name>
</gene>
<dbReference type="InterPro" id="IPR050641">
    <property type="entry name" value="RIFMO-like"/>
</dbReference>
<dbReference type="NCBIfam" id="NF006091">
    <property type="entry name" value="PRK08243.1"/>
    <property type="match status" value="1"/>
</dbReference>
<keyword evidence="2" id="KW-0274">FAD</keyword>
<organism evidence="4 5">
    <name type="scientific">Oceanobacillus caeni</name>
    <dbReference type="NCBI Taxonomy" id="405946"/>
    <lineage>
        <taxon>Bacteria</taxon>
        <taxon>Bacillati</taxon>
        <taxon>Bacillota</taxon>
        <taxon>Bacilli</taxon>
        <taxon>Bacillales</taxon>
        <taxon>Bacillaceae</taxon>
        <taxon>Oceanobacillus</taxon>
    </lineage>
</organism>
<dbReference type="RefSeq" id="WP_060668582.1">
    <property type="nucleotide sequence ID" value="NZ_LGTK01000032.1"/>
</dbReference>
<protein>
    <submittedName>
        <fullName evidence="4">4-hydroxybenzoate 3-monooxygenase</fullName>
        <ecNumber evidence="4">1.14.13.2</ecNumber>
    </submittedName>
</protein>
<sequence length="399" mass="45462">MRTKVGIIGAGPAGLMLSHLLHLQGIDSVIIERKSREQIESTIRAGVLEQSTMDLLNETGVGERMMKYGDPHKGIEFQFNKKRHRIDFEKLTGGKRIMVYPQHEVLKDLIAARLDAGGKILFNSRNVSPFDIDTKEPKIRFEHGGEEQELKCDFIAGCDGYHGPSRKVIPKELLKESEFVHPFGWLGILTETPPANPELIYAYHERGFALISTRTPEVQRYYLQVDPNDDINNWSDERIWSEIHARVDLDDWEIEEGPIFQKNIVSMRSYICETMQYGRLFLAGDAAHIVPPTGAKGLNLAIGDIRVLAEGLKYFYETGSEQVLEQYSEVCVRRVWRAQRFASQMTNLLHHHEQKSNFENGVQLAELEYISSSESASKTIAENYADLKVEFPKVPSRVE</sequence>
<dbReference type="Proteomes" id="UP000037854">
    <property type="component" value="Unassembled WGS sequence"/>
</dbReference>